<reference evidence="1 2" key="1">
    <citation type="submission" date="2023-07" db="EMBL/GenBank/DDBJ databases">
        <title>Genomic Encyclopedia of Type Strains, Phase IV (KMG-IV): sequencing the most valuable type-strain genomes for metagenomic binning, comparative biology and taxonomic classification.</title>
        <authorList>
            <person name="Goeker M."/>
        </authorList>
    </citation>
    <scope>NUCLEOTIDE SEQUENCE [LARGE SCALE GENOMIC DNA]</scope>
    <source>
        <strain evidence="1 2">DSM 19562</strain>
    </source>
</reference>
<keyword evidence="2" id="KW-1185">Reference proteome</keyword>
<evidence type="ECO:0000313" key="1">
    <source>
        <dbReference type="EMBL" id="MDQ0442599.1"/>
    </source>
</evidence>
<sequence length="149" mass="16863">MVDRLGDYARGMVRIECANCRRVGRYDVRNLHARFGLEIKVVDLLRALSASCRHQQPPGALKLRHDEAACQARITMPRRLSPALSTPGGMPYTIETWNIEGGGIELHLAELYRLDMAEAAFAVVCALWPATEVTIRQRARVVRRRSRPR</sequence>
<evidence type="ECO:0000313" key="2">
    <source>
        <dbReference type="Proteomes" id="UP001236369"/>
    </source>
</evidence>
<proteinExistence type="predicted"/>
<protein>
    <submittedName>
        <fullName evidence="1">Uncharacterized protein</fullName>
    </submittedName>
</protein>
<dbReference type="Proteomes" id="UP001236369">
    <property type="component" value="Unassembled WGS sequence"/>
</dbReference>
<organism evidence="1 2">
    <name type="scientific">Methylobacterium persicinum</name>
    <dbReference type="NCBI Taxonomy" id="374426"/>
    <lineage>
        <taxon>Bacteria</taxon>
        <taxon>Pseudomonadati</taxon>
        <taxon>Pseudomonadota</taxon>
        <taxon>Alphaproteobacteria</taxon>
        <taxon>Hyphomicrobiales</taxon>
        <taxon>Methylobacteriaceae</taxon>
        <taxon>Methylobacterium</taxon>
    </lineage>
</organism>
<comment type="caution">
    <text evidence="1">The sequence shown here is derived from an EMBL/GenBank/DDBJ whole genome shotgun (WGS) entry which is preliminary data.</text>
</comment>
<gene>
    <name evidence="1" type="ORF">QO016_002093</name>
</gene>
<accession>A0ABU0HJU8</accession>
<dbReference type="EMBL" id="JAUSVV010000003">
    <property type="protein sequence ID" value="MDQ0442599.1"/>
    <property type="molecule type" value="Genomic_DNA"/>
</dbReference>
<name>A0ABU0HJU8_9HYPH</name>
<dbReference type="RefSeq" id="WP_238248670.1">
    <property type="nucleotide sequence ID" value="NZ_BPQX01000021.1"/>
</dbReference>